<keyword evidence="2" id="KW-1185">Reference proteome</keyword>
<proteinExistence type="predicted"/>
<dbReference type="KEGG" id="hara:AArcS_2695"/>
<evidence type="ECO:0000313" key="1">
    <source>
        <dbReference type="EMBL" id="QSG03891.1"/>
    </source>
</evidence>
<dbReference type="RefSeq" id="WP_238477929.1">
    <property type="nucleotide sequence ID" value="NZ_CP064786.1"/>
</dbReference>
<dbReference type="AlphaFoldDB" id="A0A897MUB7"/>
<accession>A0A897MUB7</accession>
<dbReference type="Proteomes" id="UP000663586">
    <property type="component" value="Chromosome"/>
</dbReference>
<gene>
    <name evidence="1" type="ORF">AArcS_2695</name>
</gene>
<protein>
    <submittedName>
        <fullName evidence="1">Uncharacterized protein</fullName>
    </submittedName>
</protein>
<dbReference type="EMBL" id="CP064786">
    <property type="protein sequence ID" value="QSG03891.1"/>
    <property type="molecule type" value="Genomic_DNA"/>
</dbReference>
<dbReference type="GeneID" id="70686075"/>
<reference evidence="1" key="1">
    <citation type="submission" date="2020-11" db="EMBL/GenBank/DDBJ databases">
        <title>Carbohydrate-dependent, anaerobic sulfur respiration: A novel catabolism in halophilic archaea.</title>
        <authorList>
            <person name="Sorokin D.Y."/>
            <person name="Messina E."/>
            <person name="Smedile F."/>
            <person name="La Cono V."/>
            <person name="Hallsworth J.E."/>
            <person name="Yakimov M.M."/>
        </authorList>
    </citation>
    <scope>NUCLEOTIDE SEQUENCE</scope>
    <source>
        <strain evidence="1">AArc-S</strain>
    </source>
</reference>
<name>A0A897MUB7_9EURY</name>
<organism evidence="1 2">
    <name type="scientific">Natranaeroarchaeum sulfidigenes</name>
    <dbReference type="NCBI Taxonomy" id="2784880"/>
    <lineage>
        <taxon>Archaea</taxon>
        <taxon>Methanobacteriati</taxon>
        <taxon>Methanobacteriota</taxon>
        <taxon>Stenosarchaea group</taxon>
        <taxon>Halobacteria</taxon>
        <taxon>Halobacteriales</taxon>
        <taxon>Natronoarchaeaceae</taxon>
        <taxon>Natranaeroarchaeum</taxon>
    </lineage>
</organism>
<evidence type="ECO:0000313" key="2">
    <source>
        <dbReference type="Proteomes" id="UP000663586"/>
    </source>
</evidence>
<sequence length="446" mass="50631">MNQEVYSRRKFLLSTTAATAGGLAGCTETENTDGRDVIPADTTEETRHNIEVNEVKTQISLRELNNWEYTEDTVRDQDYAELQINLIKDGETVNPDNLKLSIEEQLEYDTQDSLYRISTAQLPYNGENRLQITAEKDGEQVNEEILLEKKVPLNYVLEAYVNNEKITGFESPYNFDTYKLDMEVFRGRLQSYESGRPSDVPGGSGVVRNFDGTKLNNANSKKEIIGIVGEHVREEMSTNSGWAAQKAAAEKQIIIEKTNYEEDEIYAAGFSNPAHIDKDGNGHGSKLLYIDGDWFHHETWFNEVNHVTNLEDIDMKTGSNDNYIPIIADFEEGEMNGLLYSTKMERMNTFFRTNSNPNGTVDEDVMVTDEFGSKSLEMIRENQPRENVMPAIDTATSYHRETGNNISVMGTPDEPVLLSTRQPRINKRIIENPEFQEVEDILEEAA</sequence>